<reference evidence="2" key="3">
    <citation type="submission" date="2025-09" db="UniProtKB">
        <authorList>
            <consortium name="Ensembl"/>
        </authorList>
    </citation>
    <scope>IDENTIFICATION</scope>
</reference>
<reference evidence="2" key="2">
    <citation type="submission" date="2025-08" db="UniProtKB">
        <authorList>
            <consortium name="Ensembl"/>
        </authorList>
    </citation>
    <scope>IDENTIFICATION</scope>
</reference>
<keyword evidence="3" id="KW-1185">Reference proteome</keyword>
<dbReference type="Proteomes" id="UP000694680">
    <property type="component" value="Chromosome 7"/>
</dbReference>
<dbReference type="Ensembl" id="ENSGWIT00000028260.1">
    <property type="protein sequence ID" value="ENSGWIP00000025877.1"/>
    <property type="gene ID" value="ENSGWIG00000013591.1"/>
</dbReference>
<evidence type="ECO:0000313" key="2">
    <source>
        <dbReference type="Ensembl" id="ENSGWIP00000025877.1"/>
    </source>
</evidence>
<name>A0A8C5ETL9_GOUWI</name>
<feature type="compositionally biased region" description="Basic and acidic residues" evidence="1">
    <location>
        <begin position="31"/>
        <end position="70"/>
    </location>
</feature>
<reference evidence="2" key="1">
    <citation type="submission" date="2020-06" db="EMBL/GenBank/DDBJ databases">
        <authorList>
            <consortium name="Wellcome Sanger Institute Data Sharing"/>
        </authorList>
    </citation>
    <scope>NUCLEOTIDE SEQUENCE [LARGE SCALE GENOMIC DNA]</scope>
</reference>
<feature type="compositionally biased region" description="Basic and acidic residues" evidence="1">
    <location>
        <begin position="91"/>
        <end position="104"/>
    </location>
</feature>
<sequence length="131" mass="14852">TRCVPLVNPPGAEMPTPQAKATAPPPAFQADRSHPRQTQRESRRRAKAEEGGRMRQGDREQEVRVAEKHAGPQPQGTPRRAQRGQESNTKLPRDYKSTRKERTSTQRHPKHPSNPLEAPKFYEEISPLVYA</sequence>
<proteinExistence type="predicted"/>
<evidence type="ECO:0000313" key="3">
    <source>
        <dbReference type="Proteomes" id="UP000694680"/>
    </source>
</evidence>
<accession>A0A8C5ETL9</accession>
<evidence type="ECO:0000256" key="1">
    <source>
        <dbReference type="SAM" id="MobiDB-lite"/>
    </source>
</evidence>
<feature type="region of interest" description="Disordered" evidence="1">
    <location>
        <begin position="1"/>
        <end position="131"/>
    </location>
</feature>
<organism evidence="2 3">
    <name type="scientific">Gouania willdenowi</name>
    <name type="common">Blunt-snouted clingfish</name>
    <name type="synonym">Lepadogaster willdenowi</name>
    <dbReference type="NCBI Taxonomy" id="441366"/>
    <lineage>
        <taxon>Eukaryota</taxon>
        <taxon>Metazoa</taxon>
        <taxon>Chordata</taxon>
        <taxon>Craniata</taxon>
        <taxon>Vertebrata</taxon>
        <taxon>Euteleostomi</taxon>
        <taxon>Actinopterygii</taxon>
        <taxon>Neopterygii</taxon>
        <taxon>Teleostei</taxon>
        <taxon>Neoteleostei</taxon>
        <taxon>Acanthomorphata</taxon>
        <taxon>Ovalentaria</taxon>
        <taxon>Blenniimorphae</taxon>
        <taxon>Blenniiformes</taxon>
        <taxon>Gobiesocoidei</taxon>
        <taxon>Gobiesocidae</taxon>
        <taxon>Gobiesocinae</taxon>
        <taxon>Gouania</taxon>
    </lineage>
</organism>
<protein>
    <submittedName>
        <fullName evidence="2">Uncharacterized protein</fullName>
    </submittedName>
</protein>
<dbReference type="AlphaFoldDB" id="A0A8C5ETL9"/>